<dbReference type="FunFam" id="3.40.640.10:FF:000030">
    <property type="entry name" value="Low-specificity L-threonine aldolase"/>
    <property type="match status" value="1"/>
</dbReference>
<evidence type="ECO:0000256" key="3">
    <source>
        <dbReference type="ARBA" id="ARBA00022898"/>
    </source>
</evidence>
<comment type="similarity">
    <text evidence="2">Belongs to the threonine aldolase family.</text>
</comment>
<sequence length="345" mass="38043">MEFVDLRSDTLTRPDEGMRQAMATAEVGDDVYGEDPTVNLLQGKITELTGKKAALFVASGTMANQISINAHTQPGDEVICEERAHIFNYESGSPAMLSGVQIRPLPGKYGVLNVEEVEEAIRLPDHHFPQTRLIALENTHNRWGGTIYPIEEIKKMHKLAKKYKLKMHLDGARLWNASIATGIPIREYAKHFDSVSLCFSKGLGAPVGSIVAGSEEFIDRAHRYRKAYGGGMRQAGILAAAALYAIENNWQRMAEDHRRARVLGEAINNLHGFVVNLQTVQTNIIIVDTSLSGKTAPEIAQMLAEQGVKVIAFAPTRLRAVTHLHIDDAAIDRAIEAFKKVSQKL</sequence>
<dbReference type="SUPFAM" id="SSF53383">
    <property type="entry name" value="PLP-dependent transferases"/>
    <property type="match status" value="1"/>
</dbReference>
<evidence type="ECO:0000256" key="5">
    <source>
        <dbReference type="PIRSR" id="PIRSR017617-1"/>
    </source>
</evidence>
<comment type="caution">
    <text evidence="7">The sequence shown here is derived from an EMBL/GenBank/DDBJ whole genome shotgun (WGS) entry which is preliminary data.</text>
</comment>
<dbReference type="InterPro" id="IPR015421">
    <property type="entry name" value="PyrdxlP-dep_Trfase_major"/>
</dbReference>
<keyword evidence="4 7" id="KW-0456">Lyase</keyword>
<evidence type="ECO:0000256" key="1">
    <source>
        <dbReference type="ARBA" id="ARBA00001933"/>
    </source>
</evidence>
<dbReference type="PANTHER" id="PTHR48097:SF9">
    <property type="entry name" value="L-THREONINE ALDOLASE"/>
    <property type="match status" value="1"/>
</dbReference>
<dbReference type="GO" id="GO:0006545">
    <property type="term" value="P:glycine biosynthetic process"/>
    <property type="evidence" value="ECO:0007669"/>
    <property type="project" value="TreeGrafter"/>
</dbReference>
<dbReference type="InterPro" id="IPR001597">
    <property type="entry name" value="ArAA_b-elim_lyase/Thr_aldolase"/>
</dbReference>
<dbReference type="Gene3D" id="3.90.1150.10">
    <property type="entry name" value="Aspartate Aminotransferase, domain 1"/>
    <property type="match status" value="1"/>
</dbReference>
<reference evidence="7" key="1">
    <citation type="journal article" date="2020" name="mSystems">
        <title>Genome- and Community-Level Interaction Insights into Carbon Utilization and Element Cycling Functions of Hydrothermarchaeota in Hydrothermal Sediment.</title>
        <authorList>
            <person name="Zhou Z."/>
            <person name="Liu Y."/>
            <person name="Xu W."/>
            <person name="Pan J."/>
            <person name="Luo Z.H."/>
            <person name="Li M."/>
        </authorList>
    </citation>
    <scope>NUCLEOTIDE SEQUENCE [LARGE SCALE GENOMIC DNA]</scope>
    <source>
        <strain evidence="7">HyVt-76</strain>
    </source>
</reference>
<dbReference type="InterPro" id="IPR023603">
    <property type="entry name" value="Low_specificity_L-TA-like"/>
</dbReference>
<dbReference type="Gene3D" id="3.40.640.10">
    <property type="entry name" value="Type I PLP-dependent aspartate aminotransferase-like (Major domain)"/>
    <property type="match status" value="1"/>
</dbReference>
<dbReference type="Pfam" id="PF01212">
    <property type="entry name" value="Beta_elim_lyase"/>
    <property type="match status" value="1"/>
</dbReference>
<dbReference type="EMBL" id="DRTD01000124">
    <property type="protein sequence ID" value="HHE54464.1"/>
    <property type="molecule type" value="Genomic_DNA"/>
</dbReference>
<gene>
    <name evidence="7" type="ORF">ENL21_01690</name>
</gene>
<dbReference type="InterPro" id="IPR015424">
    <property type="entry name" value="PyrdxlP-dep_Trfase"/>
</dbReference>
<dbReference type="EC" id="4.1.2.48" evidence="7"/>
<evidence type="ECO:0000256" key="4">
    <source>
        <dbReference type="ARBA" id="ARBA00023239"/>
    </source>
</evidence>
<dbReference type="PIRSF" id="PIRSF017617">
    <property type="entry name" value="Thr_aldolase"/>
    <property type="match status" value="1"/>
</dbReference>
<name>A0A7V5H264_CALAY</name>
<proteinExistence type="inferred from homology"/>
<dbReference type="InterPro" id="IPR015422">
    <property type="entry name" value="PyrdxlP-dep_Trfase_small"/>
</dbReference>
<dbReference type="NCBIfam" id="NF007825">
    <property type="entry name" value="PRK10534.1"/>
    <property type="match status" value="1"/>
</dbReference>
<dbReference type="GO" id="GO:0008732">
    <property type="term" value="F:L-allo-threonine aldolase activity"/>
    <property type="evidence" value="ECO:0007669"/>
    <property type="project" value="TreeGrafter"/>
</dbReference>
<evidence type="ECO:0000256" key="2">
    <source>
        <dbReference type="ARBA" id="ARBA00006966"/>
    </source>
</evidence>
<feature type="domain" description="Aromatic amino acid beta-eliminating lyase/threonine aldolase" evidence="6">
    <location>
        <begin position="5"/>
        <end position="288"/>
    </location>
</feature>
<comment type="cofactor">
    <cofactor evidence="1">
        <name>pyridoxal 5'-phosphate</name>
        <dbReference type="ChEBI" id="CHEBI:597326"/>
    </cofactor>
</comment>
<feature type="modified residue" description="N6-(pyridoxal phosphate)lysine" evidence="5">
    <location>
        <position position="201"/>
    </location>
</feature>
<accession>A0A7V5H264</accession>
<dbReference type="FunFam" id="3.90.1150.10:FF:000041">
    <property type="entry name" value="Low-specificity L-threonine aldolase"/>
    <property type="match status" value="1"/>
</dbReference>
<protein>
    <submittedName>
        <fullName evidence="7">Low-specificity L-threonine aldolase</fullName>
        <ecNumber evidence="7">4.1.2.48</ecNumber>
    </submittedName>
</protein>
<evidence type="ECO:0000313" key="7">
    <source>
        <dbReference type="EMBL" id="HHE54464.1"/>
    </source>
</evidence>
<dbReference type="CDD" id="cd06502">
    <property type="entry name" value="TA_like"/>
    <property type="match status" value="1"/>
</dbReference>
<dbReference type="GO" id="GO:0005829">
    <property type="term" value="C:cytosol"/>
    <property type="evidence" value="ECO:0007669"/>
    <property type="project" value="TreeGrafter"/>
</dbReference>
<dbReference type="PANTHER" id="PTHR48097">
    <property type="entry name" value="L-THREONINE ALDOLASE-RELATED"/>
    <property type="match status" value="1"/>
</dbReference>
<evidence type="ECO:0000259" key="6">
    <source>
        <dbReference type="Pfam" id="PF01212"/>
    </source>
</evidence>
<keyword evidence="3" id="KW-0663">Pyridoxal phosphate</keyword>
<organism evidence="7">
    <name type="scientific">Caldithrix abyssi</name>
    <dbReference type="NCBI Taxonomy" id="187145"/>
    <lineage>
        <taxon>Bacteria</taxon>
        <taxon>Pseudomonadati</taxon>
        <taxon>Calditrichota</taxon>
        <taxon>Calditrichia</taxon>
        <taxon>Calditrichales</taxon>
        <taxon>Calditrichaceae</taxon>
        <taxon>Caldithrix</taxon>
    </lineage>
</organism>
<dbReference type="GO" id="GO:0006567">
    <property type="term" value="P:L-threonine catabolic process"/>
    <property type="evidence" value="ECO:0007669"/>
    <property type="project" value="TreeGrafter"/>
</dbReference>
<dbReference type="NCBIfam" id="NF041359">
    <property type="entry name" value="GntG_guanitoxin"/>
    <property type="match status" value="1"/>
</dbReference>
<dbReference type="AlphaFoldDB" id="A0A7V5H264"/>
<dbReference type="Proteomes" id="UP000886111">
    <property type="component" value="Unassembled WGS sequence"/>
</dbReference>